<dbReference type="SUPFAM" id="SSF52540">
    <property type="entry name" value="P-loop containing nucleoside triphosphate hydrolases"/>
    <property type="match status" value="1"/>
</dbReference>
<dbReference type="Proteomes" id="UP000198804">
    <property type="component" value="Unassembled WGS sequence"/>
</dbReference>
<dbReference type="InterPro" id="IPR027417">
    <property type="entry name" value="P-loop_NTPase"/>
</dbReference>
<evidence type="ECO:0000313" key="2">
    <source>
        <dbReference type="Proteomes" id="UP000198804"/>
    </source>
</evidence>
<name>A0A1I4LFL1_9HYPH</name>
<keyword evidence="1" id="KW-0418">Kinase</keyword>
<dbReference type="GO" id="GO:0016301">
    <property type="term" value="F:kinase activity"/>
    <property type="evidence" value="ECO:0007669"/>
    <property type="project" value="UniProtKB-KW"/>
</dbReference>
<evidence type="ECO:0000313" key="1">
    <source>
        <dbReference type="EMBL" id="SFL89701.1"/>
    </source>
</evidence>
<protein>
    <submittedName>
        <fullName evidence="1">Predicted kinase</fullName>
    </submittedName>
</protein>
<proteinExistence type="predicted"/>
<dbReference type="OrthoDB" id="2639622at2"/>
<sequence>MPEFGRQRVVGLIGCPGAGKTTYAGRFDPLDGWVHLTLDDFRQALWPPDRQVYWQVRHGGWDRQAHHLLHAVKVAALDTALAHGFSVVMADTHLTRAVFEAELVVVERHGLTVEWKVFDVPWEVLLARNAARGAADPSHVQPEDVLRFTYDAFHAPDAWWRTLPPAQVEYIELPLPEAEARHGLVGGSRTCPAT</sequence>
<keyword evidence="2" id="KW-1185">Reference proteome</keyword>
<dbReference type="EMBL" id="FOSV01000029">
    <property type="protein sequence ID" value="SFL89701.1"/>
    <property type="molecule type" value="Genomic_DNA"/>
</dbReference>
<reference evidence="2" key="1">
    <citation type="submission" date="2016-10" db="EMBL/GenBank/DDBJ databases">
        <authorList>
            <person name="Varghese N."/>
            <person name="Submissions S."/>
        </authorList>
    </citation>
    <scope>NUCLEOTIDE SEQUENCE [LARGE SCALE GENOMIC DNA]</scope>
    <source>
        <strain evidence="2">CGMCC 1.6474</strain>
    </source>
</reference>
<dbReference type="RefSeq" id="WP_091951348.1">
    <property type="nucleotide sequence ID" value="NZ_FOSV01000029.1"/>
</dbReference>
<dbReference type="Pfam" id="PF13671">
    <property type="entry name" value="AAA_33"/>
    <property type="match status" value="1"/>
</dbReference>
<keyword evidence="1" id="KW-0808">Transferase</keyword>
<dbReference type="Gene3D" id="3.40.50.300">
    <property type="entry name" value="P-loop containing nucleotide triphosphate hydrolases"/>
    <property type="match status" value="1"/>
</dbReference>
<organism evidence="1 2">
    <name type="scientific">Methylorubrum salsuginis</name>
    <dbReference type="NCBI Taxonomy" id="414703"/>
    <lineage>
        <taxon>Bacteria</taxon>
        <taxon>Pseudomonadati</taxon>
        <taxon>Pseudomonadota</taxon>
        <taxon>Alphaproteobacteria</taxon>
        <taxon>Hyphomicrobiales</taxon>
        <taxon>Methylobacteriaceae</taxon>
        <taxon>Methylorubrum</taxon>
    </lineage>
</organism>
<dbReference type="AlphaFoldDB" id="A0A1I4LFL1"/>
<gene>
    <name evidence="1" type="ORF">SAMN04488125_12930</name>
</gene>
<accession>A0A1I4LFL1</accession>
<dbReference type="STRING" id="414703.SAMN04488125_12930"/>